<dbReference type="GO" id="GO:0016887">
    <property type="term" value="F:ATP hydrolysis activity"/>
    <property type="evidence" value="ECO:0007669"/>
    <property type="project" value="InterPro"/>
</dbReference>
<dbReference type="PRINTS" id="PR00119">
    <property type="entry name" value="CATATPASE"/>
</dbReference>
<keyword evidence="4" id="KW-0067">ATP-binding</keyword>
<evidence type="ECO:0000256" key="6">
    <source>
        <dbReference type="ARBA" id="ARBA00022989"/>
    </source>
</evidence>
<evidence type="ECO:0000313" key="11">
    <source>
        <dbReference type="Proteomes" id="UP000448575"/>
    </source>
</evidence>
<dbReference type="SFLD" id="SFLDF00027">
    <property type="entry name" value="p-type_atpase"/>
    <property type="match status" value="1"/>
</dbReference>
<feature type="transmembrane region" description="Helical" evidence="8">
    <location>
        <begin position="795"/>
        <end position="818"/>
    </location>
</feature>
<dbReference type="Gene3D" id="1.20.1110.10">
    <property type="entry name" value="Calcium-transporting ATPase, transmembrane domain"/>
    <property type="match status" value="1"/>
</dbReference>
<keyword evidence="3" id="KW-0547">Nucleotide-binding</keyword>
<comment type="subcellular location">
    <subcellularLocation>
        <location evidence="1">Membrane</location>
        <topology evidence="1">Multi-pass membrane protein</topology>
    </subcellularLocation>
</comment>
<feature type="domain" description="Cation-transporting P-type ATPase N-terminal" evidence="9">
    <location>
        <begin position="1"/>
        <end position="61"/>
    </location>
</feature>
<feature type="transmembrane region" description="Helical" evidence="8">
    <location>
        <begin position="65"/>
        <end position="81"/>
    </location>
</feature>
<dbReference type="GO" id="GO:0005524">
    <property type="term" value="F:ATP binding"/>
    <property type="evidence" value="ECO:0007669"/>
    <property type="project" value="UniProtKB-KW"/>
</dbReference>
<dbReference type="InterPro" id="IPR023299">
    <property type="entry name" value="ATPase_P-typ_cyto_dom_N"/>
</dbReference>
<evidence type="ECO:0000256" key="1">
    <source>
        <dbReference type="ARBA" id="ARBA00004141"/>
    </source>
</evidence>
<dbReference type="PROSITE" id="PS00154">
    <property type="entry name" value="ATPASE_E1_E2"/>
    <property type="match status" value="1"/>
</dbReference>
<feature type="transmembrane region" description="Helical" evidence="8">
    <location>
        <begin position="768"/>
        <end position="789"/>
    </location>
</feature>
<feature type="transmembrane region" description="Helical" evidence="8">
    <location>
        <begin position="230"/>
        <end position="248"/>
    </location>
</feature>
<evidence type="ECO:0000256" key="4">
    <source>
        <dbReference type="ARBA" id="ARBA00022840"/>
    </source>
</evidence>
<dbReference type="Gene3D" id="3.40.1110.10">
    <property type="entry name" value="Calcium-transporting ATPase, cytoplasmic domain N"/>
    <property type="match status" value="1"/>
</dbReference>
<dbReference type="RefSeq" id="WP_161026199.1">
    <property type="nucleotide sequence ID" value="NZ_WWCJ01000009.1"/>
</dbReference>
<dbReference type="InterPro" id="IPR004014">
    <property type="entry name" value="ATPase_P-typ_cation-transptr_N"/>
</dbReference>
<keyword evidence="5" id="KW-1278">Translocase</keyword>
<keyword evidence="6 8" id="KW-1133">Transmembrane helix</keyword>
<protein>
    <submittedName>
        <fullName evidence="10">HAD-IC family P-type ATPase</fullName>
    </submittedName>
</protein>
<feature type="transmembrane region" description="Helical" evidence="8">
    <location>
        <begin position="737"/>
        <end position="756"/>
    </location>
</feature>
<dbReference type="Pfam" id="PF00689">
    <property type="entry name" value="Cation_ATPase_C"/>
    <property type="match status" value="1"/>
</dbReference>
<dbReference type="InterPro" id="IPR023214">
    <property type="entry name" value="HAD_sf"/>
</dbReference>
<evidence type="ECO:0000256" key="7">
    <source>
        <dbReference type="ARBA" id="ARBA00023136"/>
    </source>
</evidence>
<evidence type="ECO:0000256" key="5">
    <source>
        <dbReference type="ARBA" id="ARBA00022967"/>
    </source>
</evidence>
<gene>
    <name evidence="10" type="ORF">GTP41_14095</name>
</gene>
<dbReference type="Proteomes" id="UP000448575">
    <property type="component" value="Unassembled WGS sequence"/>
</dbReference>
<dbReference type="Pfam" id="PF00702">
    <property type="entry name" value="Hydrolase"/>
    <property type="match status" value="1"/>
</dbReference>
<dbReference type="PANTHER" id="PTHR42861">
    <property type="entry name" value="CALCIUM-TRANSPORTING ATPASE"/>
    <property type="match status" value="1"/>
</dbReference>
<dbReference type="InterPro" id="IPR006068">
    <property type="entry name" value="ATPase_P-typ_cation-transptr_C"/>
</dbReference>
<dbReference type="GO" id="GO:0016020">
    <property type="term" value="C:membrane"/>
    <property type="evidence" value="ECO:0007669"/>
    <property type="project" value="UniProtKB-SubCell"/>
</dbReference>
<proteinExistence type="predicted"/>
<evidence type="ECO:0000256" key="3">
    <source>
        <dbReference type="ARBA" id="ARBA00022741"/>
    </source>
</evidence>
<keyword evidence="7 8" id="KW-0472">Membrane</keyword>
<dbReference type="SFLD" id="SFLDS00003">
    <property type="entry name" value="Haloacid_Dehalogenase"/>
    <property type="match status" value="1"/>
</dbReference>
<dbReference type="SFLD" id="SFLDG00002">
    <property type="entry name" value="C1.7:_P-type_atpase_like"/>
    <property type="match status" value="1"/>
</dbReference>
<dbReference type="AlphaFoldDB" id="A0A6N9HI29"/>
<dbReference type="InterPro" id="IPR018303">
    <property type="entry name" value="ATPase_P-typ_P_site"/>
</dbReference>
<dbReference type="SUPFAM" id="SSF81653">
    <property type="entry name" value="Calcium ATPase, transduction domain A"/>
    <property type="match status" value="1"/>
</dbReference>
<feature type="transmembrane region" description="Helical" evidence="8">
    <location>
        <begin position="631"/>
        <end position="652"/>
    </location>
</feature>
<dbReference type="InterPro" id="IPR044492">
    <property type="entry name" value="P_typ_ATPase_HD_dom"/>
</dbReference>
<evidence type="ECO:0000259" key="9">
    <source>
        <dbReference type="SMART" id="SM00831"/>
    </source>
</evidence>
<reference evidence="10 11" key="1">
    <citation type="submission" date="2019-12" db="EMBL/GenBank/DDBJ databases">
        <title>Novel species isolated from a subtropical stream in China.</title>
        <authorList>
            <person name="Lu H."/>
        </authorList>
    </citation>
    <scope>NUCLEOTIDE SEQUENCE [LARGE SCALE GENOMIC DNA]</scope>
    <source>
        <strain evidence="10 11">DS3</strain>
    </source>
</reference>
<dbReference type="SUPFAM" id="SSF56784">
    <property type="entry name" value="HAD-like"/>
    <property type="match status" value="1"/>
</dbReference>
<organism evidence="10 11">
    <name type="scientific">Pseudoduganella guangdongensis</name>
    <dbReference type="NCBI Taxonomy" id="2692179"/>
    <lineage>
        <taxon>Bacteria</taxon>
        <taxon>Pseudomonadati</taxon>
        <taxon>Pseudomonadota</taxon>
        <taxon>Betaproteobacteria</taxon>
        <taxon>Burkholderiales</taxon>
        <taxon>Oxalobacteraceae</taxon>
        <taxon>Telluria group</taxon>
        <taxon>Pseudoduganella</taxon>
    </lineage>
</organism>
<dbReference type="Gene3D" id="3.40.50.1000">
    <property type="entry name" value="HAD superfamily/HAD-like"/>
    <property type="match status" value="1"/>
</dbReference>
<dbReference type="Pfam" id="PF00122">
    <property type="entry name" value="E1-E2_ATPase"/>
    <property type="match status" value="1"/>
</dbReference>
<dbReference type="Pfam" id="PF00690">
    <property type="entry name" value="Cation_ATPase_N"/>
    <property type="match status" value="1"/>
</dbReference>
<dbReference type="InterPro" id="IPR023298">
    <property type="entry name" value="ATPase_P-typ_TM_dom_sf"/>
</dbReference>
<keyword evidence="11" id="KW-1185">Reference proteome</keyword>
<dbReference type="SUPFAM" id="SSF81665">
    <property type="entry name" value="Calcium ATPase, transmembrane domain M"/>
    <property type="match status" value="1"/>
</dbReference>
<dbReference type="EMBL" id="WWCJ01000009">
    <property type="protein sequence ID" value="MYN03224.1"/>
    <property type="molecule type" value="Genomic_DNA"/>
</dbReference>
<dbReference type="SMART" id="SM00831">
    <property type="entry name" value="Cation_ATPase_N"/>
    <property type="match status" value="1"/>
</dbReference>
<evidence type="ECO:0000256" key="8">
    <source>
        <dbReference type="SAM" id="Phobius"/>
    </source>
</evidence>
<dbReference type="GO" id="GO:0015662">
    <property type="term" value="F:P-type ion transporter activity"/>
    <property type="evidence" value="ECO:0007669"/>
    <property type="project" value="UniProtKB-ARBA"/>
</dbReference>
<evidence type="ECO:0000256" key="2">
    <source>
        <dbReference type="ARBA" id="ARBA00022692"/>
    </source>
</evidence>
<feature type="transmembrane region" description="Helical" evidence="8">
    <location>
        <begin position="41"/>
        <end position="59"/>
    </location>
</feature>
<dbReference type="InterPro" id="IPR001757">
    <property type="entry name" value="P_typ_ATPase"/>
</dbReference>
<feature type="transmembrane region" description="Helical" evidence="8">
    <location>
        <begin position="272"/>
        <end position="288"/>
    </location>
</feature>
<feature type="transmembrane region" description="Helical" evidence="8">
    <location>
        <begin position="658"/>
        <end position="678"/>
    </location>
</feature>
<sequence>MANEDLHGLSSAQARQRLEQDGPNSLPAPVRRLPQLLWRTASEPMFLLLLCAAGLYLALGDWLEGLVLLAMVGLTIGLTLFQEGKTERALQALRDLSSPRALVWRDGRAQRIAGSELVRGDLLLLAEGDRVAADAVLLRANNLRVDESLLTGEAWAVGKQATLGEPGPAAPGGDGTPYLWSGTMVLEGDGVARVTATGAGTELGKIGRSLQGIGAELSPLQRESGRMIRLLALCGIAISVLVGLLYGWRTGAWMPAILAGIALSMSLLPEEFPVILTVFPAIGAWRLARAQVLTRRLAAIEALGAITVLCTDKTGTLTQNRMRVGQLYAAGALLQVADGAPLPEGPLAELALFAALASKQRPSDPMELALHAVAGAARQDSPLREYPLAPTLRAMTLVWDDGAAGATVAAKGAPEAIAALCRLAPPAMAQLRAAADQMAAQGLRVLAVARAAHAPEALPQAQDGFAYTWLGLVGLADPLRAEVPEAIGQCHAAGIRVLMITGDYPVTAASIARQAGLPGPTVLNGDTLDALDDAALRRELATASVCARISPLQKLRIVEALKANGEVVAMTGDGVNDAPALKAAHVGIAMGQRGTDVAREAAALVLLDDNFASIVRGIRLGRRIFANMRSAMCYVLAIHVPIAGMALLPALLGWPVLLYPMHIAFLELIIDPACSLAFENEASDAQAMRQPPRRVGAPLLAWPTVLRALLQGAVALSVAGLAYAWAQAALPEPTARATGFAVLVLANLALIFTSLARRRSVLAQLAASNRAPLLVAGVALATLLLVLYLPPVAGAFQFGALGLRELGVVLGCGALCLAGSEAINRAAALVQRQEAKGKYEHPQS</sequence>
<dbReference type="InterPro" id="IPR036412">
    <property type="entry name" value="HAD-like_sf"/>
</dbReference>
<keyword evidence="2 8" id="KW-0812">Transmembrane</keyword>
<accession>A0A6N9HI29</accession>
<name>A0A6N9HI29_9BURK</name>
<feature type="transmembrane region" description="Helical" evidence="8">
    <location>
        <begin position="699"/>
        <end position="725"/>
    </location>
</feature>
<dbReference type="NCBIfam" id="TIGR01494">
    <property type="entry name" value="ATPase_P-type"/>
    <property type="match status" value="2"/>
</dbReference>
<dbReference type="Gene3D" id="2.70.150.10">
    <property type="entry name" value="Calcium-transporting ATPase, cytoplasmic transduction domain A"/>
    <property type="match status" value="1"/>
</dbReference>
<comment type="caution">
    <text evidence="10">The sequence shown here is derived from an EMBL/GenBank/DDBJ whole genome shotgun (WGS) entry which is preliminary data.</text>
</comment>
<evidence type="ECO:0000313" key="10">
    <source>
        <dbReference type="EMBL" id="MYN03224.1"/>
    </source>
</evidence>
<dbReference type="PRINTS" id="PR00120">
    <property type="entry name" value="HATPASE"/>
</dbReference>
<dbReference type="InterPro" id="IPR008250">
    <property type="entry name" value="ATPase_P-typ_transduc_dom_A_sf"/>
</dbReference>
<dbReference type="InterPro" id="IPR059000">
    <property type="entry name" value="ATPase_P-type_domA"/>
</dbReference>